<feature type="transmembrane region" description="Helical" evidence="1">
    <location>
        <begin position="195"/>
        <end position="219"/>
    </location>
</feature>
<name>A0ABD4Z6Y2_9CREN</name>
<reference evidence="2 3" key="1">
    <citation type="submission" date="2023-05" db="EMBL/GenBank/DDBJ databases">
        <title>A new hyperthermophilic archaea 'Ignisphaera cupida' sp. nov. and description of the family 'Ignisphaeraceae' fam. nov.</title>
        <authorList>
            <person name="Podosokorskaya O.A."/>
            <person name="Elcheninov A.G."/>
            <person name="Klukina A."/>
            <person name="Merkel A.Y."/>
        </authorList>
    </citation>
    <scope>NUCLEOTIDE SEQUENCE [LARGE SCALE GENOMIC DNA]</scope>
    <source>
        <strain evidence="2 3">4213-co</strain>
    </source>
</reference>
<evidence type="ECO:0000313" key="2">
    <source>
        <dbReference type="EMBL" id="MDK6027878.1"/>
    </source>
</evidence>
<proteinExistence type="predicted"/>
<feature type="transmembrane region" description="Helical" evidence="1">
    <location>
        <begin position="86"/>
        <end position="106"/>
    </location>
</feature>
<feature type="transmembrane region" description="Helical" evidence="1">
    <location>
        <begin position="118"/>
        <end position="135"/>
    </location>
</feature>
<keyword evidence="1" id="KW-1133">Transmembrane helix</keyword>
<dbReference type="AlphaFoldDB" id="A0ABD4Z6Y2"/>
<organism evidence="2 3">
    <name type="scientific">Ignisphaera cupida</name>
    <dbReference type="NCBI Taxonomy" id="3050454"/>
    <lineage>
        <taxon>Archaea</taxon>
        <taxon>Thermoproteota</taxon>
        <taxon>Thermoprotei</taxon>
        <taxon>Desulfurococcales</taxon>
        <taxon>Desulfurococcaceae</taxon>
        <taxon>Ignisphaera</taxon>
    </lineage>
</organism>
<keyword evidence="3" id="KW-1185">Reference proteome</keyword>
<evidence type="ECO:0000256" key="1">
    <source>
        <dbReference type="SAM" id="Phobius"/>
    </source>
</evidence>
<feature type="transmembrane region" description="Helical" evidence="1">
    <location>
        <begin position="30"/>
        <end position="49"/>
    </location>
</feature>
<dbReference type="RefSeq" id="WP_285272858.1">
    <property type="nucleotide sequence ID" value="NZ_JASNVW010000001.1"/>
</dbReference>
<dbReference type="Proteomes" id="UP001529235">
    <property type="component" value="Unassembled WGS sequence"/>
</dbReference>
<evidence type="ECO:0000313" key="3">
    <source>
        <dbReference type="Proteomes" id="UP001529235"/>
    </source>
</evidence>
<keyword evidence="1" id="KW-0812">Transmembrane</keyword>
<protein>
    <submittedName>
        <fullName evidence="2">Uncharacterized protein</fullName>
    </submittedName>
</protein>
<accession>A0ABD4Z6Y2</accession>
<feature type="transmembrane region" description="Helical" evidence="1">
    <location>
        <begin position="141"/>
        <end position="162"/>
    </location>
</feature>
<feature type="transmembrane region" description="Helical" evidence="1">
    <location>
        <begin position="56"/>
        <end position="80"/>
    </location>
</feature>
<gene>
    <name evidence="2" type="ORF">QPL79_00665</name>
</gene>
<sequence>MSLLIALGTLIAISLDKLLGYDTPKDIAKNVALYLLIGVPIAVAYYIIYGGYGLRIAIGFSDATTLAMYLFVAYITPIIAPPKRDWGLALGSLIVGIGLVIFVAITQLHLVAGLELKLSNLYLYAVGALLPILIPRKQNKVSYVNQSLLLTIVAIMGFIIFSKPMLTNILHRIANYFAFYHSIASYRVDNKAARVVSISTTVAVATISMLILSTLLLGLDNVCFYWLYRQEDLELSAFLIKYLNPSTKVLGDDKLGYLESMKLEVDISSLLRFASLGLRALNPNSLLVVSIDNVRRGFAIALNIYRLPASLHFLESTLSRVYSSPNNAMYWC</sequence>
<keyword evidence="1" id="KW-0472">Membrane</keyword>
<comment type="caution">
    <text evidence="2">The sequence shown here is derived from an EMBL/GenBank/DDBJ whole genome shotgun (WGS) entry which is preliminary data.</text>
</comment>
<dbReference type="EMBL" id="JASNVW010000001">
    <property type="protein sequence ID" value="MDK6027878.1"/>
    <property type="molecule type" value="Genomic_DNA"/>
</dbReference>